<accession>A0A1G6WNC8</accession>
<dbReference type="GO" id="GO:0016787">
    <property type="term" value="F:hydrolase activity"/>
    <property type="evidence" value="ECO:0007669"/>
    <property type="project" value="UniProtKB-KW"/>
</dbReference>
<feature type="region of interest" description="Disordered" evidence="2">
    <location>
        <begin position="112"/>
        <end position="174"/>
    </location>
</feature>
<dbReference type="EMBL" id="FNAP01000001">
    <property type="protein sequence ID" value="SDD66727.1"/>
    <property type="molecule type" value="Genomic_DNA"/>
</dbReference>
<dbReference type="OrthoDB" id="570830at2"/>
<feature type="domain" description="Bacterial EndoU nuclease" evidence="3">
    <location>
        <begin position="229"/>
        <end position="366"/>
    </location>
</feature>
<name>A0A1G6WNC8_9PROT</name>
<gene>
    <name evidence="4" type="ORF">SAMN05421720_101200</name>
</gene>
<dbReference type="RefSeq" id="WP_092780753.1">
    <property type="nucleotide sequence ID" value="NZ_FNAP01000001.1"/>
</dbReference>
<evidence type="ECO:0000313" key="4">
    <source>
        <dbReference type="EMBL" id="SDD66727.1"/>
    </source>
</evidence>
<dbReference type="AlphaFoldDB" id="A0A1G6WNC8"/>
<dbReference type="InterPro" id="IPR029501">
    <property type="entry name" value="EndoU_bac"/>
</dbReference>
<dbReference type="InterPro" id="IPR037227">
    <property type="entry name" value="EndoU-like"/>
</dbReference>
<evidence type="ECO:0000256" key="1">
    <source>
        <dbReference type="ARBA" id="ARBA00022801"/>
    </source>
</evidence>
<evidence type="ECO:0000256" key="2">
    <source>
        <dbReference type="SAM" id="MobiDB-lite"/>
    </source>
</evidence>
<sequence length="377" mass="40514">MPPRVQTIAVALVVVCLLGPIGLSGREARAAVAIEGTFAARAECPAYQSFNSGTNPGEVTLRPGTVYGAFELNRPDGPWVRLRVPGAMPQERWVARECGRLEVFGPVGADTQAEQVPEPAPGQTGAGPAFIEPPDVEAPTGLSQSAPAPTPAFPVFFDNIDQGPDDPTPPQPAFTEVDLGVLRLCGDWGDAVPASGFRAFLDDRPSLRDSLLATLRGDIDTLERAWFDESGFRHIFCGEPYQREDGRWTLGGLHYMGRYAQAQLNGWAGRLEGGCSVVEIEPPIYTEGVIFRTPDGATGVKCINGYALGLTASDMLHEVTKAYRLARGQLGSGTEACRHRVLDDGKGYEAVFVMRNDAIVTFYPDATPDESVPYCGE</sequence>
<reference evidence="4 5" key="1">
    <citation type="submission" date="2016-10" db="EMBL/GenBank/DDBJ databases">
        <authorList>
            <person name="de Groot N.N."/>
        </authorList>
    </citation>
    <scope>NUCLEOTIDE SEQUENCE [LARGE SCALE GENOMIC DNA]</scope>
    <source>
        <strain evidence="4 5">ATCC 700224</strain>
    </source>
</reference>
<evidence type="ECO:0000313" key="5">
    <source>
        <dbReference type="Proteomes" id="UP000199412"/>
    </source>
</evidence>
<dbReference type="GO" id="GO:0004519">
    <property type="term" value="F:endonuclease activity"/>
    <property type="evidence" value="ECO:0007669"/>
    <property type="project" value="InterPro"/>
</dbReference>
<dbReference type="GO" id="GO:0004540">
    <property type="term" value="F:RNA nuclease activity"/>
    <property type="evidence" value="ECO:0007669"/>
    <property type="project" value="UniProtKB-ARBA"/>
</dbReference>
<keyword evidence="1" id="KW-0378">Hydrolase</keyword>
<dbReference type="STRING" id="69960.SAMN05421720_101200"/>
<dbReference type="Pfam" id="PF14436">
    <property type="entry name" value="EndoU_bacteria"/>
    <property type="match status" value="1"/>
</dbReference>
<organism evidence="4 5">
    <name type="scientific">Rhodospira trueperi</name>
    <dbReference type="NCBI Taxonomy" id="69960"/>
    <lineage>
        <taxon>Bacteria</taxon>
        <taxon>Pseudomonadati</taxon>
        <taxon>Pseudomonadota</taxon>
        <taxon>Alphaproteobacteria</taxon>
        <taxon>Rhodospirillales</taxon>
        <taxon>Rhodospirillaceae</taxon>
        <taxon>Rhodospira</taxon>
    </lineage>
</organism>
<keyword evidence="5" id="KW-1185">Reference proteome</keyword>
<proteinExistence type="predicted"/>
<dbReference type="Proteomes" id="UP000199412">
    <property type="component" value="Unassembled WGS sequence"/>
</dbReference>
<protein>
    <submittedName>
        <fullName evidence="4">EndoU nuclease</fullName>
    </submittedName>
</protein>
<dbReference type="SUPFAM" id="SSF142877">
    <property type="entry name" value="EndoU-like"/>
    <property type="match status" value="1"/>
</dbReference>
<evidence type="ECO:0000259" key="3">
    <source>
        <dbReference type="Pfam" id="PF14436"/>
    </source>
</evidence>